<dbReference type="InterPro" id="IPR004038">
    <property type="entry name" value="Ribosomal_eL8/eL30/eS12/Gad45"/>
</dbReference>
<evidence type="ECO:0000313" key="3">
    <source>
        <dbReference type="EMBL" id="KAJ1608379.1"/>
    </source>
</evidence>
<dbReference type="PANTHER" id="PTHR13284:SF4">
    <property type="entry name" value="C2H2-TYPE DOMAIN-CONTAINING PROTEIN"/>
    <property type="match status" value="1"/>
</dbReference>
<dbReference type="GO" id="GO:0035368">
    <property type="term" value="F:selenocysteine insertion sequence binding"/>
    <property type="evidence" value="ECO:0007669"/>
    <property type="project" value="InterPro"/>
</dbReference>
<organism evidence="3">
    <name type="scientific">Cryptosporidium canis</name>
    <dbReference type="NCBI Taxonomy" id="195482"/>
    <lineage>
        <taxon>Eukaryota</taxon>
        <taxon>Sar</taxon>
        <taxon>Alveolata</taxon>
        <taxon>Apicomplexa</taxon>
        <taxon>Conoidasida</taxon>
        <taxon>Coccidia</taxon>
        <taxon>Eucoccidiorida</taxon>
        <taxon>Eimeriorina</taxon>
        <taxon>Cryptosporidiidae</taxon>
        <taxon>Cryptosporidium</taxon>
    </lineage>
</organism>
<accession>A0A9D5DLF3</accession>
<name>A0A9D5DLF3_9CRYT</name>
<protein>
    <submittedName>
        <fullName evidence="3">SECIS binding protein and pelota RNA binding domain-containing protein</fullName>
    </submittedName>
</protein>
<comment type="caution">
    <text evidence="3">The sequence shown here is derived from an EMBL/GenBank/DDBJ whole genome shotgun (WGS) entry which is preliminary data.</text>
</comment>
<dbReference type="OrthoDB" id="263617at2759"/>
<dbReference type="InterPro" id="IPR040051">
    <property type="entry name" value="SECISBP2"/>
</dbReference>
<dbReference type="Proteomes" id="UP001067231">
    <property type="component" value="Unassembled WGS sequence"/>
</dbReference>
<dbReference type="Gene3D" id="3.30.1330.30">
    <property type="match status" value="1"/>
</dbReference>
<feature type="compositionally biased region" description="Polar residues" evidence="1">
    <location>
        <begin position="953"/>
        <end position="967"/>
    </location>
</feature>
<dbReference type="GO" id="GO:0003730">
    <property type="term" value="F:mRNA 3'-UTR binding"/>
    <property type="evidence" value="ECO:0007669"/>
    <property type="project" value="TreeGrafter"/>
</dbReference>
<dbReference type="GO" id="GO:1990904">
    <property type="term" value="C:ribonucleoprotein complex"/>
    <property type="evidence" value="ECO:0007669"/>
    <property type="project" value="TreeGrafter"/>
</dbReference>
<dbReference type="EMBL" id="JAPCXC010000044">
    <property type="protein sequence ID" value="KAJ1608379.1"/>
    <property type="molecule type" value="Genomic_DNA"/>
</dbReference>
<proteinExistence type="predicted"/>
<feature type="region of interest" description="Disordered" evidence="1">
    <location>
        <begin position="630"/>
        <end position="650"/>
    </location>
</feature>
<feature type="domain" description="Ribosomal protein eL8/eL30/eS12/Gadd45" evidence="2">
    <location>
        <begin position="1299"/>
        <end position="1374"/>
    </location>
</feature>
<reference evidence="3" key="1">
    <citation type="submission" date="2022-10" db="EMBL/GenBank/DDBJ databases">
        <title>Adaptive evolution leads to modifications in subtelomeric GC content in a zoonotic Cryptosporidium species.</title>
        <authorList>
            <person name="Li J."/>
            <person name="Feng Y."/>
            <person name="Xiao L."/>
        </authorList>
    </citation>
    <scope>NUCLEOTIDE SEQUENCE</scope>
    <source>
        <strain evidence="3">33844</strain>
    </source>
</reference>
<dbReference type="InterPro" id="IPR029064">
    <property type="entry name" value="Ribosomal_eL30-like_sf"/>
</dbReference>
<gene>
    <name evidence="3" type="ORF">OJ253_1967</name>
</gene>
<feature type="region of interest" description="Disordered" evidence="1">
    <location>
        <begin position="1268"/>
        <end position="1293"/>
    </location>
</feature>
<feature type="region of interest" description="Disordered" evidence="1">
    <location>
        <begin position="947"/>
        <end position="967"/>
    </location>
</feature>
<feature type="region of interest" description="Disordered" evidence="1">
    <location>
        <begin position="1031"/>
        <end position="1059"/>
    </location>
</feature>
<dbReference type="GO" id="GO:0043021">
    <property type="term" value="F:ribonucleoprotein complex binding"/>
    <property type="evidence" value="ECO:0007669"/>
    <property type="project" value="TreeGrafter"/>
</dbReference>
<feature type="compositionally biased region" description="Polar residues" evidence="1">
    <location>
        <begin position="1282"/>
        <end position="1293"/>
    </location>
</feature>
<feature type="region of interest" description="Disordered" evidence="1">
    <location>
        <begin position="38"/>
        <end position="67"/>
    </location>
</feature>
<dbReference type="PANTHER" id="PTHR13284">
    <property type="entry name" value="GH01354P"/>
    <property type="match status" value="1"/>
</dbReference>
<evidence type="ECO:0000259" key="2">
    <source>
        <dbReference type="Pfam" id="PF01248"/>
    </source>
</evidence>
<evidence type="ECO:0000256" key="1">
    <source>
        <dbReference type="SAM" id="MobiDB-lite"/>
    </source>
</evidence>
<dbReference type="GO" id="GO:0005739">
    <property type="term" value="C:mitochondrion"/>
    <property type="evidence" value="ECO:0007669"/>
    <property type="project" value="TreeGrafter"/>
</dbReference>
<dbReference type="Pfam" id="PF01248">
    <property type="entry name" value="Ribosomal_L7Ae"/>
    <property type="match status" value="1"/>
</dbReference>
<sequence length="1424" mass="152065">MENLLDNNFELLASELFDVPRDAGVTYLQLGTSFNSNISSNTNSNDMSGDGGAKGNQQLTQQQSQHVRNSLGDSLIGGLNNSNMAISTMEGSLVDFNSIRGIDTPSKLGVSGRIMERSGMIGLEPSNNKIDELQGFGVPSRNSGSRSFGRLEDSYLDLDCSINRRSSDTFCDMYAFQHQNNMTNNTSNGNGSMHSRCLNGSFSQSSHIGASRGAMKIANCNNGSAFPDDQIEYGVDQNVQGMVGRYNSICIDDQIFKMGAFSNCISNSDANNGNVDTSCTAFDTNPLSNKNASSGGVNTSVDAFIPQFDKCGVGAAGSVMGNGFSHETSYNERDSTEYYRPPQNYIQRRFTNGDFGTCNMTNTTTVSSELSSLSGVATPGSASLKSANSADALTQRFRNPSSISLSSYDVSDIQGSSGLNFDKLSSGNVALNGFTKHLNTLSMDDTGAPFEGSVSEMNQNGKLVFRKSSGSASNLSNTLSMIGGTNNTGRSGAPGGSACSSGGSSCSTGVGGSNCSTNGSNGTGVYGIKRPSKNNSLLHTGFNSSRASSLIIDEGDIYPSIGHLASLGSSNSQLLGTMNNTSSQADGLNGGFRSRSGSANAEYANKNGVEASPSIRGNYIPYTSDTINGLEGRHSSHPALSSNDNGGPLDTDGNGSQFQNMFNRLMDDHCGYRMEKSVQGIDDTDFKGESKSYWQYISPYKFSSSLGLMDWKPQQHQLPIFDKNELIDDFGCDIPYNNYLVNRGQQLRHKYFGQQKALGFQSNGNNKQKHLKQRNGVSPSMGNFESNQKGGNTFRNGSAPQIYNENMLKCESNVTRHNSRTNKKNSSGSLSGGTLSVPLNSNMNIQGLGGQGFAGINQGQLQCCKKTCPPNCTIPNHINGNMLRRKSGSGAISFNGNQLGLGVTTGGVPHGSSRSLNELAFSGASNMSFSGLNMHGHPKKLSEDALYSKSGRKNTASSRNLSSANSCNSSMTGGMAGFGSMSIHSHMSSGSSFNGSLNGSSTEIVNDTSQNGLTPSTIAALWAKAMSKTGGRTGYSGRSTKHNSLSSLSNNGDNNVSSSTGSGSCIHQADFKNGGGEIITCARFSSFLRNNSGRLHWLRVMYHYLDTVDIKRVRATDKKDNPCMVAVDDIALEAVSKSFDPSECAYWSEPENGAFVHKNIRLAVAHKVGHRTVASPQNYVNQILTASLDHSVSILLNTLRAIDDRIRWMSTIANKNNGGALTDLKSDKNSTTSVTVDGSCNRKNSGNKSACDAGYKITVNGSATSITSSSNPLSGMEECANDPNQSPASSTKNFPGRVFTVGVREAMRCLRHKKLKALIVAPDIEGDGVEGSLRHHVIHILLQAQELNIPIIFALNRHRIGRAMGKHMRMSVLGLLSIKGVEKQFQAISHTAQLLRKLYHFCIENNLPPTEETFKRLSSSVNIS</sequence>
<feature type="compositionally biased region" description="Polar residues" evidence="1">
    <location>
        <begin position="55"/>
        <end position="67"/>
    </location>
</feature>
<dbReference type="SUPFAM" id="SSF55315">
    <property type="entry name" value="L30e-like"/>
    <property type="match status" value="1"/>
</dbReference>